<feature type="region of interest" description="Disordered" evidence="2">
    <location>
        <begin position="230"/>
        <end position="249"/>
    </location>
</feature>
<keyword evidence="3" id="KW-0812">Transmembrane</keyword>
<keyword evidence="5" id="KW-1185">Reference proteome</keyword>
<evidence type="ECO:0000256" key="2">
    <source>
        <dbReference type="SAM" id="MobiDB-lite"/>
    </source>
</evidence>
<proteinExistence type="predicted"/>
<evidence type="ECO:0000256" key="3">
    <source>
        <dbReference type="SAM" id="Phobius"/>
    </source>
</evidence>
<gene>
    <name evidence="4" type="ORF">BGZ96_005450</name>
</gene>
<feature type="transmembrane region" description="Helical" evidence="3">
    <location>
        <begin position="1266"/>
        <end position="1295"/>
    </location>
</feature>
<keyword evidence="3" id="KW-1133">Transmembrane helix</keyword>
<feature type="transmembrane region" description="Helical" evidence="3">
    <location>
        <begin position="1159"/>
        <end position="1175"/>
    </location>
</feature>
<comment type="caution">
    <text evidence="4">The sequence shown here is derived from an EMBL/GenBank/DDBJ whole genome shotgun (WGS) entry which is preliminary data.</text>
</comment>
<dbReference type="EMBL" id="JAAAIM010000256">
    <property type="protein sequence ID" value="KAG0291160.1"/>
    <property type="molecule type" value="Genomic_DNA"/>
</dbReference>
<evidence type="ECO:0000313" key="5">
    <source>
        <dbReference type="Proteomes" id="UP001194696"/>
    </source>
</evidence>
<dbReference type="Proteomes" id="UP001194696">
    <property type="component" value="Unassembled WGS sequence"/>
</dbReference>
<evidence type="ECO:0000256" key="1">
    <source>
        <dbReference type="ARBA" id="ARBA00022737"/>
    </source>
</evidence>
<reference evidence="4 5" key="1">
    <citation type="journal article" date="2020" name="Fungal Divers.">
        <title>Resolving the Mortierellaceae phylogeny through synthesis of multi-gene phylogenetics and phylogenomics.</title>
        <authorList>
            <person name="Vandepol N."/>
            <person name="Liber J."/>
            <person name="Desiro A."/>
            <person name="Na H."/>
            <person name="Kennedy M."/>
            <person name="Barry K."/>
            <person name="Grigoriev I.V."/>
            <person name="Miller A.N."/>
            <person name="O'Donnell K."/>
            <person name="Stajich J.E."/>
            <person name="Bonito G."/>
        </authorList>
    </citation>
    <scope>NUCLEOTIDE SEQUENCE [LARGE SCALE GENOMIC DNA]</scope>
    <source>
        <strain evidence="4 5">AD045</strain>
    </source>
</reference>
<keyword evidence="3" id="KW-0472">Membrane</keyword>
<dbReference type="InterPro" id="IPR024862">
    <property type="entry name" value="TRPV"/>
</dbReference>
<feature type="transmembrane region" description="Helical" evidence="3">
    <location>
        <begin position="1195"/>
        <end position="1217"/>
    </location>
</feature>
<accession>A0ABQ7K6I6</accession>
<evidence type="ECO:0008006" key="6">
    <source>
        <dbReference type="Google" id="ProtNLM"/>
    </source>
</evidence>
<feature type="compositionally biased region" description="Low complexity" evidence="2">
    <location>
        <begin position="230"/>
        <end position="245"/>
    </location>
</feature>
<dbReference type="SUPFAM" id="SSF82171">
    <property type="entry name" value="DPP6 N-terminal domain-like"/>
    <property type="match status" value="1"/>
</dbReference>
<organism evidence="4 5">
    <name type="scientific">Linnemannia gamsii</name>
    <dbReference type="NCBI Taxonomy" id="64522"/>
    <lineage>
        <taxon>Eukaryota</taxon>
        <taxon>Fungi</taxon>
        <taxon>Fungi incertae sedis</taxon>
        <taxon>Mucoromycota</taxon>
        <taxon>Mortierellomycotina</taxon>
        <taxon>Mortierellomycetes</taxon>
        <taxon>Mortierellales</taxon>
        <taxon>Mortierellaceae</taxon>
        <taxon>Linnemannia</taxon>
    </lineage>
</organism>
<evidence type="ECO:0000313" key="4">
    <source>
        <dbReference type="EMBL" id="KAG0291160.1"/>
    </source>
</evidence>
<protein>
    <recommendedName>
        <fullName evidence="6">Ion transport domain-containing protein</fullName>
    </recommendedName>
</protein>
<sequence>MLARVLTIGVRPPVINPRRKEKGLMKPPAPRQWYFKDDSTEGTTIPIGPATLKASSDAVWTNKGSLKDVPLGWYWVVFCVSFEGLDLDQISAMLFDARGGDATNLVAPNKYTSETRITHDEIQKNFKDKARTSMFEVAKNDKYLHLTIGANLRSTNYVLHGYASPLQFISVDCNSSGSEDRPTATKIQAYGFSDKAEFVATLHLRDGHLNTISPITSNEAIIAIDTEDSTSTATANNPTASTASTIGAPRSDSHAVVSIWDIRSPPTNPHYAKLESDHDWDPIQYRMPRAEIATYLKNNLASPTAWESFRASISISTNGTKVALCAIDKYHGDLPFTTFNCAPQPGNNHVGGCRVLTQGTTCKELNKFSGYGDFHRINPDQTDPDDNNDNERFIAFSGPVFEIYNIQSSVWTQIHRITLAQDLGIDRARSYGIAQSLRGRYFAWIENGVVAIWDIQKAERSSLIFVDTDGNDIQAVLSPDGSMVAISVNRSVQIYQRKSGILLGVHTKGVVSDNNSEVVLGNKYFMVKDNSLAPEEPAKIRSIVRIKDMAVVGTYQLQEDYHITYPLSSAALIASFKQGSVLNFKRVTDIDNLNMDDTCGDTPCELGNIDTIEDYRDQRKFSYESQSGEVFLVTTSSQKSQNSRDNIVLRISVDGEDDTLEPRPDPINLFLGDESLHFRGFYLKQPSKLVIFAEGYMTIWKLSATAAHVCQLDYIWGSYCHKRQHAAITSCHRRLSKAWSCRHGSKMRFQLAKPSCVTNQQTIEGDPETPKDDLFTMPPDSKVEKIEPKAVKATEIARFEYGIFGLIDIYGLGDQNRMDETIHYLLTCIRPSTINPTSCLVPLCKAWSSQNRDILIELFEKLLPMLSTVSPTWIPDGQATESIDPLAALLNIAKKDRSVIALARVLIEYLFYHADRSQNLTFLSPLFGNMHEFMAMYLEDALKYMNRIAHFPANNRDQIWKNQVTCRDITPFRFLALSWLRRIFMPESEETRQAALKAIMQFRTNTNKDAEYKGCDLEKPIFIATFDALWFYKDKTKNRINMRRLHGRGEGGSHGRLSSTRRPKTFDIVGHRLHSKGVGWLKVPFQLFWIKIFIRPLPVIECHDFKLEFLDNPAIAALVIFKWSHYNFADLVAFGVPTAAGIQQLILIYTQDAAGNNRALSFSVLIVFLHILLELRINRGICKYVTIIQRAVREITVFIVILAGCILAFTITILHLLKSCPYEGCTRVGTKYPINFISGLSTTSFFLGGRFDAVSDVLDENESMDWSLHLVMIMFLFSTSILLMNVLIALINVAFGKGDDSWRLVWIESRMRYIESAENFSYHIPRIRVAYDLFPSQIYFTTDEIEKYIRKETGKNEKKPEGDAVSLARAIKEVWKAEESMDQNPTLAAIQILDKRLADQAQQIIELTKLVVEFKTPTSSSTSTSSSP</sequence>
<dbReference type="PANTHER" id="PTHR10582:SF2">
    <property type="entry name" value="INACTIVE"/>
    <property type="match status" value="1"/>
</dbReference>
<keyword evidence="1" id="KW-0677">Repeat</keyword>
<name>A0ABQ7K6I6_9FUNG</name>
<dbReference type="PANTHER" id="PTHR10582">
    <property type="entry name" value="TRANSIENT RECEPTOR POTENTIAL ION CHANNEL PROTEIN"/>
    <property type="match status" value="1"/>
</dbReference>